<dbReference type="PANTHER" id="PTHR31635">
    <property type="entry name" value="REVERSE TRANSCRIPTASE DOMAIN-CONTAINING PROTEIN-RELATED"/>
    <property type="match status" value="1"/>
</dbReference>
<dbReference type="Gene3D" id="3.60.10.10">
    <property type="entry name" value="Endonuclease/exonuclease/phosphatase"/>
    <property type="match status" value="1"/>
</dbReference>
<protein>
    <recommendedName>
        <fullName evidence="1">Reverse transcriptase domain-containing protein</fullName>
    </recommendedName>
</protein>
<dbReference type="InterPro" id="IPR005135">
    <property type="entry name" value="Endo/exonuclease/phosphatase"/>
</dbReference>
<dbReference type="SUPFAM" id="SSF56219">
    <property type="entry name" value="DNase I-like"/>
    <property type="match status" value="1"/>
</dbReference>
<proteinExistence type="predicted"/>
<dbReference type="InterPro" id="IPR000477">
    <property type="entry name" value="RT_dom"/>
</dbReference>
<dbReference type="InterPro" id="IPR036691">
    <property type="entry name" value="Endo/exonu/phosph_ase_sf"/>
</dbReference>
<dbReference type="CDD" id="cd09076">
    <property type="entry name" value="L1-EN"/>
    <property type="match status" value="1"/>
</dbReference>
<organism evidence="2 3">
    <name type="scientific">Oreochromis niloticus</name>
    <name type="common">Nile tilapia</name>
    <name type="synonym">Tilapia nilotica</name>
    <dbReference type="NCBI Taxonomy" id="8128"/>
    <lineage>
        <taxon>Eukaryota</taxon>
        <taxon>Metazoa</taxon>
        <taxon>Chordata</taxon>
        <taxon>Craniata</taxon>
        <taxon>Vertebrata</taxon>
        <taxon>Euteleostomi</taxon>
        <taxon>Actinopterygii</taxon>
        <taxon>Neopterygii</taxon>
        <taxon>Teleostei</taxon>
        <taxon>Neoteleostei</taxon>
        <taxon>Acanthomorphata</taxon>
        <taxon>Ovalentaria</taxon>
        <taxon>Cichlomorphae</taxon>
        <taxon>Cichliformes</taxon>
        <taxon>Cichlidae</taxon>
        <taxon>African cichlids</taxon>
        <taxon>Pseudocrenilabrinae</taxon>
        <taxon>Oreochromini</taxon>
        <taxon>Oreochromis</taxon>
    </lineage>
</organism>
<evidence type="ECO:0000259" key="1">
    <source>
        <dbReference type="PROSITE" id="PS50878"/>
    </source>
</evidence>
<dbReference type="Pfam" id="PF00078">
    <property type="entry name" value="RVT_1"/>
    <property type="match status" value="1"/>
</dbReference>
<dbReference type="PROSITE" id="PS50878">
    <property type="entry name" value="RT_POL"/>
    <property type="match status" value="1"/>
</dbReference>
<dbReference type="GO" id="GO:0003824">
    <property type="term" value="F:catalytic activity"/>
    <property type="evidence" value="ECO:0007669"/>
    <property type="project" value="InterPro"/>
</dbReference>
<dbReference type="Pfam" id="PF03372">
    <property type="entry name" value="Exo_endo_phos"/>
    <property type="match status" value="1"/>
</dbReference>
<sequence length="1278" mass="145628">MISDNSVLNVCSWNVGGIHNPIKRKKILSFLKRENVHVALLQETHLSPQEHLKLKRDWVGQVFSSSFTSKSRGAAILIHKRLPLTVDQTICDKSGRYVSLKGTLGGQAVSFLNIYFPPVQSNDFIAHTFSSFSDWVCDNSVIAGDFNCYFSTTKDRSPPKQIQMSTRAKALLDTCNELDLVDTWRTLHPNDKEFTFFSGVHRTSSRIDLVFTPKRSLGNILRCTIGDIIISDHAPVFVQLSDLNPVPRSHHWRFNNFLIHDPKFEIFLNDQLEHFLKVNATPEVSPGLLWDTLKAYTRGLIISYSAGLKRKNQMEQRKLELELHELQAKHNESPSEQLRTEIQVVKTALEALLTRKAEKSLFFMRQRLYEFANKPNRYLANLLHNKGAGCNIPCVRDSSGLPKYDNLIINDTFKTFYKQLYTSQFKSTYEQGMHHFFSGLNLPKVTEIQRDDLCKPITQSEILKVIQMLPNNKAPGPDGFTGEFFKKFSKVLTSPLYKMLLSSFEAGTLPPSLMEANISLILKKGKPPDECASYRPISVLNLDLKILAKVLAIRLEPILPSIVKNDQTGFIRGRYSTHSVRRLLNIIQHSSLFNPEALVISLDAEKAFDRLEWPFLLFTLQEFGLGDNFVKWIRILYTSPLSAVITNGYRSGNFSIERGSRQGCPLSPLLFALAMEPLATAIRKDAAIEGLCLNNSQHKISLYADDVLIFLNSPAHSIPRLVSLISQYGSFSGYKINFSKSEAMPLSVLNEVDPNISQPFHWSPSGFTYLGVKISPNLKEMYSLNYTPLIQTINRDLDRWCSLPLSLLGRIHLVKMNILPRLLYLFQMLPLALSKKILSKLNGSIISFIWRKKRPRLRYSFLCLPVQKGGLAAPSFPQYLLAAQFKFLTEWFMDDPDSIYLSAESASLKGIPLRNLLYISSGKATVLTQDNMVLKNMLSIWRKVRRLEGYYNCFSLLTPIHENPDFLPGLRAGFADWSQKGINTVGDLVHENSLLTFNQLKSKFGLTNKDFLKYFQVKHYVTSKLKDFNGGFGLSPIESLMVKTTQLKCITKKIYNILSDLRMDNSNKIKGQWESDVGAIDAEAWDELCCRPFKALASNSIWERQFKLINRLYITPEKRHIMFPALPNLCNKCQSAVGSFFHCLWSCPVILQFWTSLIDKLCSIFNCQLHLGPRTCLLGLNDELPAGFRSKDLLHILLHYARKCIMVLWISDEAPSVNQWLQSVICTVPMEAFSTALKDKPFLFYRTWDPFLAHLDTPSAQRLKSGLRDLAWQQRDNC</sequence>
<dbReference type="CDD" id="cd01650">
    <property type="entry name" value="RT_nLTR_like"/>
    <property type="match status" value="1"/>
</dbReference>
<accession>A0A669D2I8</accession>
<dbReference type="AlphaFoldDB" id="A0A669D2I8"/>
<keyword evidence="3" id="KW-1185">Reference proteome</keyword>
<dbReference type="InParanoid" id="A0A669D2I8"/>
<reference evidence="2" key="3">
    <citation type="submission" date="2025-09" db="UniProtKB">
        <authorList>
            <consortium name="Ensembl"/>
        </authorList>
    </citation>
    <scope>IDENTIFICATION</scope>
</reference>
<dbReference type="Proteomes" id="UP000005207">
    <property type="component" value="Linkage group LG17"/>
</dbReference>
<dbReference type="PANTHER" id="PTHR31635:SF196">
    <property type="entry name" value="REVERSE TRANSCRIPTASE DOMAIN-CONTAINING PROTEIN-RELATED"/>
    <property type="match status" value="1"/>
</dbReference>
<dbReference type="GeneTree" id="ENSGT00940000163630"/>
<dbReference type="OMA" id="TICDKSG"/>
<reference evidence="2" key="2">
    <citation type="submission" date="2025-08" db="UniProtKB">
        <authorList>
            <consortium name="Ensembl"/>
        </authorList>
    </citation>
    <scope>IDENTIFICATION</scope>
</reference>
<evidence type="ECO:0000313" key="2">
    <source>
        <dbReference type="Ensembl" id="ENSONIP00000054696.1"/>
    </source>
</evidence>
<evidence type="ECO:0000313" key="3">
    <source>
        <dbReference type="Proteomes" id="UP000005207"/>
    </source>
</evidence>
<dbReference type="SUPFAM" id="SSF56672">
    <property type="entry name" value="DNA/RNA polymerases"/>
    <property type="match status" value="1"/>
</dbReference>
<feature type="domain" description="Reverse transcriptase" evidence="1">
    <location>
        <begin position="502"/>
        <end position="774"/>
    </location>
</feature>
<dbReference type="Ensembl" id="ENSONIT00000074826.1">
    <property type="protein sequence ID" value="ENSONIP00000054696.1"/>
    <property type="gene ID" value="ENSONIG00000029115.1"/>
</dbReference>
<reference evidence="3" key="1">
    <citation type="submission" date="2012-01" db="EMBL/GenBank/DDBJ databases">
        <title>The Genome Sequence of Oreochromis niloticus (Nile Tilapia).</title>
        <authorList>
            <consortium name="Broad Institute Genome Assembly Team"/>
            <consortium name="Broad Institute Sequencing Platform"/>
            <person name="Di Palma F."/>
            <person name="Johnson J."/>
            <person name="Lander E.S."/>
            <person name="Lindblad-Toh K."/>
        </authorList>
    </citation>
    <scope>NUCLEOTIDE SEQUENCE [LARGE SCALE GENOMIC DNA]</scope>
</reference>
<dbReference type="InterPro" id="IPR043502">
    <property type="entry name" value="DNA/RNA_pol_sf"/>
</dbReference>
<name>A0A669D2I8_ORENI</name>